<evidence type="ECO:0000313" key="1">
    <source>
        <dbReference type="EMBL" id="KAI3952260.1"/>
    </source>
</evidence>
<dbReference type="Proteomes" id="UP001202328">
    <property type="component" value="Unassembled WGS sequence"/>
</dbReference>
<keyword evidence="2" id="KW-1185">Reference proteome</keyword>
<proteinExistence type="predicted"/>
<protein>
    <submittedName>
        <fullName evidence="1">Uncharacterized protein</fullName>
    </submittedName>
</protein>
<accession>A0AAD4TE34</accession>
<sequence length="112" mass="12596">MFVVVGARYEDLVSHFWSNHILEQDTWVVQPISLAQLSCSSLSLALYLVMIILEHMLNQATTRELNPKNEHTETNAALEFAMNSLKVGKFIRRSCCGAIQALMSMQDGIHST</sequence>
<name>A0AAD4TE34_9MAGN</name>
<dbReference type="EMBL" id="JAJJMB010002292">
    <property type="protein sequence ID" value="KAI3952260.1"/>
    <property type="molecule type" value="Genomic_DNA"/>
</dbReference>
<dbReference type="AlphaFoldDB" id="A0AAD4TE34"/>
<reference evidence="1" key="1">
    <citation type="submission" date="2022-04" db="EMBL/GenBank/DDBJ databases">
        <title>A functionally conserved STORR gene fusion in Papaver species that diverged 16.8 million years ago.</title>
        <authorList>
            <person name="Catania T."/>
        </authorList>
    </citation>
    <scope>NUCLEOTIDE SEQUENCE</scope>
    <source>
        <strain evidence="1">S-188037</strain>
    </source>
</reference>
<organism evidence="1 2">
    <name type="scientific">Papaver atlanticum</name>
    <dbReference type="NCBI Taxonomy" id="357466"/>
    <lineage>
        <taxon>Eukaryota</taxon>
        <taxon>Viridiplantae</taxon>
        <taxon>Streptophyta</taxon>
        <taxon>Embryophyta</taxon>
        <taxon>Tracheophyta</taxon>
        <taxon>Spermatophyta</taxon>
        <taxon>Magnoliopsida</taxon>
        <taxon>Ranunculales</taxon>
        <taxon>Papaveraceae</taxon>
        <taxon>Papaveroideae</taxon>
        <taxon>Papaver</taxon>
    </lineage>
</organism>
<comment type="caution">
    <text evidence="1">The sequence shown here is derived from an EMBL/GenBank/DDBJ whole genome shotgun (WGS) entry which is preliminary data.</text>
</comment>
<evidence type="ECO:0000313" key="2">
    <source>
        <dbReference type="Proteomes" id="UP001202328"/>
    </source>
</evidence>
<gene>
    <name evidence="1" type="ORF">MKW98_005955</name>
</gene>